<dbReference type="PATRIC" id="fig|1347342.6.peg.3278"/>
<proteinExistence type="predicted"/>
<feature type="chain" id="PRO_5004591165" evidence="1">
    <location>
        <begin position="27"/>
        <end position="67"/>
    </location>
</feature>
<evidence type="ECO:0000313" key="2">
    <source>
        <dbReference type="EMBL" id="CDF80962.1"/>
    </source>
</evidence>
<dbReference type="HOGENOM" id="CLU_2806190_0_0_10"/>
<dbReference type="AlphaFoldDB" id="T2KQ52"/>
<evidence type="ECO:0000256" key="1">
    <source>
        <dbReference type="SAM" id="SignalP"/>
    </source>
</evidence>
<keyword evidence="3" id="KW-1185">Reference proteome</keyword>
<gene>
    <name evidence="2" type="ORF">BN863_32500</name>
</gene>
<protein>
    <submittedName>
        <fullName evidence="2">Uncharacterized protein</fullName>
    </submittedName>
</protein>
<sequence length="67" mass="7012">MKNVILTLVFVLGAAISFANNSTVDAAEEDYNCVPTTLSCGIEGWSCGESTTEIIEKALAADEALCP</sequence>
<dbReference type="OrthoDB" id="1452818at2"/>
<name>T2KQ52_FORAG</name>
<dbReference type="Proteomes" id="UP000016160">
    <property type="component" value="Chromosome"/>
</dbReference>
<dbReference type="EMBL" id="HG315671">
    <property type="protein sequence ID" value="CDF80962.1"/>
    <property type="molecule type" value="Genomic_DNA"/>
</dbReference>
<feature type="signal peptide" evidence="1">
    <location>
        <begin position="1"/>
        <end position="26"/>
    </location>
</feature>
<dbReference type="RefSeq" id="WP_038532357.1">
    <property type="nucleotide sequence ID" value="NZ_HG315671.1"/>
</dbReference>
<evidence type="ECO:0000313" key="3">
    <source>
        <dbReference type="Proteomes" id="UP000016160"/>
    </source>
</evidence>
<organism evidence="2 3">
    <name type="scientific">Formosa agariphila (strain DSM 15362 / KCTC 12365 / LMG 23005 / KMM 3901 / M-2Alg 35-1)</name>
    <dbReference type="NCBI Taxonomy" id="1347342"/>
    <lineage>
        <taxon>Bacteria</taxon>
        <taxon>Pseudomonadati</taxon>
        <taxon>Bacteroidota</taxon>
        <taxon>Flavobacteriia</taxon>
        <taxon>Flavobacteriales</taxon>
        <taxon>Flavobacteriaceae</taxon>
        <taxon>Formosa</taxon>
    </lineage>
</organism>
<reference evidence="2 3" key="1">
    <citation type="journal article" date="2013" name="Appl. Environ. Microbiol.">
        <title>The genome of the alga-associated marine flavobacterium Formosa agariphila KMM 3901T reveals a broad potential for degradation of algal polysaccharides.</title>
        <authorList>
            <person name="Mann A.J."/>
            <person name="Hahnke R.L."/>
            <person name="Huang S."/>
            <person name="Werner J."/>
            <person name="Xing P."/>
            <person name="Barbeyron T."/>
            <person name="Huettel B."/>
            <person name="Stueber K."/>
            <person name="Reinhardt R."/>
            <person name="Harder J."/>
            <person name="Gloeckner F.O."/>
            <person name="Amann R.I."/>
            <person name="Teeling H."/>
        </authorList>
    </citation>
    <scope>NUCLEOTIDE SEQUENCE [LARGE SCALE GENOMIC DNA]</scope>
    <source>
        <strain evidence="3">DSM 15362 / KCTC 12365 / LMG 23005 / KMM 3901</strain>
    </source>
</reference>
<keyword evidence="1" id="KW-0732">Signal</keyword>
<accession>T2KQ52</accession>